<evidence type="ECO:0000256" key="3">
    <source>
        <dbReference type="ARBA" id="ARBA00010279"/>
    </source>
</evidence>
<comment type="caution">
    <text evidence="17">The sequence shown here is derived from an EMBL/GenBank/DDBJ whole genome shotgun (WGS) entry which is preliminary data.</text>
</comment>
<evidence type="ECO:0000256" key="9">
    <source>
        <dbReference type="ARBA" id="ARBA00022801"/>
    </source>
</evidence>
<dbReference type="GO" id="GO:0046872">
    <property type="term" value="F:metal ion binding"/>
    <property type="evidence" value="ECO:0007669"/>
    <property type="project" value="UniProtKB-KW"/>
</dbReference>
<evidence type="ECO:0000256" key="13">
    <source>
        <dbReference type="PIRSR" id="PIRSR601384-1"/>
    </source>
</evidence>
<keyword evidence="5 15" id="KW-0645">Protease</keyword>
<proteinExistence type="inferred from homology"/>
<accession>A0A9W8ZM37</accession>
<keyword evidence="7 14" id="KW-0479">Metal-binding</keyword>
<keyword evidence="8 15" id="KW-0732">Signal</keyword>
<evidence type="ECO:0000259" key="16">
    <source>
        <dbReference type="SMART" id="SM01351"/>
    </source>
</evidence>
<keyword evidence="4 15" id="KW-0964">Secreted</keyword>
<dbReference type="Gene3D" id="2.60.40.2970">
    <property type="match status" value="1"/>
</dbReference>
<dbReference type="GO" id="GO:0004222">
    <property type="term" value="F:metalloendopeptidase activity"/>
    <property type="evidence" value="ECO:0007669"/>
    <property type="project" value="InterPro"/>
</dbReference>
<feature type="signal peptide" evidence="15">
    <location>
        <begin position="1"/>
        <end position="17"/>
    </location>
</feature>
<evidence type="ECO:0000256" key="7">
    <source>
        <dbReference type="ARBA" id="ARBA00022723"/>
    </source>
</evidence>
<dbReference type="InterPro" id="IPR024079">
    <property type="entry name" value="MetalloPept_cat_dom_sf"/>
</dbReference>
<keyword evidence="6 15" id="KW-0165">Cleavage on pair of basic residues</keyword>
<feature type="binding site" evidence="14">
    <location>
        <position position="316"/>
    </location>
    <ligand>
        <name>Zn(2+)</name>
        <dbReference type="ChEBI" id="CHEBI:29105"/>
        <note>catalytic</note>
    </ligand>
</feature>
<keyword evidence="10 14" id="KW-0862">Zinc</keyword>
<evidence type="ECO:0000256" key="14">
    <source>
        <dbReference type="PIRSR" id="PIRSR601384-2"/>
    </source>
</evidence>
<evidence type="ECO:0000256" key="8">
    <source>
        <dbReference type="ARBA" id="ARBA00022729"/>
    </source>
</evidence>
<feature type="chain" id="PRO_5041020691" description="Neutral protease 2" evidence="15">
    <location>
        <begin position="18"/>
        <end position="351"/>
    </location>
</feature>
<dbReference type="SMART" id="SM01351">
    <property type="entry name" value="Aspzincin_M35"/>
    <property type="match status" value="1"/>
</dbReference>
<reference evidence="17" key="1">
    <citation type="submission" date="2022-10" db="EMBL/GenBank/DDBJ databases">
        <title>Tapping the CABI collections for fungal endophytes: first genome assemblies for Collariella, Neodidymelliopsis, Ascochyta clinopodiicola, Didymella pomorum, Didymosphaeria variabile, Neocosmospora piperis and Neocucurbitaria cava.</title>
        <authorList>
            <person name="Hill R."/>
        </authorList>
    </citation>
    <scope>NUCLEOTIDE SEQUENCE</scope>
    <source>
        <strain evidence="17">IMI 355091</strain>
    </source>
</reference>
<dbReference type="GO" id="GO:0005576">
    <property type="term" value="C:extracellular region"/>
    <property type="evidence" value="ECO:0007669"/>
    <property type="project" value="UniProtKB-SubCell"/>
</dbReference>
<comment type="cofactor">
    <cofactor evidence="14 15">
        <name>Zn(2+)</name>
        <dbReference type="ChEBI" id="CHEBI:29105"/>
    </cofactor>
    <text evidence="14 15">Binds 1 zinc ion per subunit.</text>
</comment>
<evidence type="ECO:0000256" key="1">
    <source>
        <dbReference type="ARBA" id="ARBA00001187"/>
    </source>
</evidence>
<comment type="subcellular location">
    <subcellularLocation>
        <location evidence="2 15">Secreted</location>
    </subcellularLocation>
</comment>
<evidence type="ECO:0000256" key="12">
    <source>
        <dbReference type="ARBA" id="ARBA00023145"/>
    </source>
</evidence>
<dbReference type="Pfam" id="PF02102">
    <property type="entry name" value="Peptidase_M35"/>
    <property type="match status" value="1"/>
</dbReference>
<keyword evidence="9 15" id="KW-0378">Hydrolase</keyword>
<dbReference type="GO" id="GO:0006508">
    <property type="term" value="P:proteolysis"/>
    <property type="evidence" value="ECO:0007669"/>
    <property type="project" value="UniProtKB-KW"/>
</dbReference>
<evidence type="ECO:0000313" key="18">
    <source>
        <dbReference type="Proteomes" id="UP001140510"/>
    </source>
</evidence>
<comment type="function">
    <text evidence="15">Secreted metalloproteinase that allows assimilation of proteinaceous substrates. Shows high activities on basic nuclear substrates such as histone and protamine.</text>
</comment>
<feature type="binding site" evidence="14">
    <location>
        <position position="303"/>
    </location>
    <ligand>
        <name>Zn(2+)</name>
        <dbReference type="ChEBI" id="CHEBI:29105"/>
        <note>catalytic</note>
    </ligand>
</feature>
<evidence type="ECO:0000256" key="2">
    <source>
        <dbReference type="ARBA" id="ARBA00004613"/>
    </source>
</evidence>
<dbReference type="OrthoDB" id="412874at2759"/>
<organism evidence="17 18">
    <name type="scientific">Didymella pomorum</name>
    <dbReference type="NCBI Taxonomy" id="749634"/>
    <lineage>
        <taxon>Eukaryota</taxon>
        <taxon>Fungi</taxon>
        <taxon>Dikarya</taxon>
        <taxon>Ascomycota</taxon>
        <taxon>Pezizomycotina</taxon>
        <taxon>Dothideomycetes</taxon>
        <taxon>Pleosporomycetidae</taxon>
        <taxon>Pleosporales</taxon>
        <taxon>Pleosporineae</taxon>
        <taxon>Didymellaceae</taxon>
        <taxon>Didymella</taxon>
    </lineage>
</organism>
<comment type="similarity">
    <text evidence="3 15">Belongs to the peptidase M35 family.</text>
</comment>
<dbReference type="Proteomes" id="UP001140510">
    <property type="component" value="Unassembled WGS sequence"/>
</dbReference>
<dbReference type="PANTHER" id="PTHR37016:SF2">
    <property type="entry name" value="NEUTRAL PROTEASE 2 HOMOLOG SNOG_02177"/>
    <property type="match status" value="1"/>
</dbReference>
<feature type="binding site" evidence="14">
    <location>
        <position position="307"/>
    </location>
    <ligand>
        <name>Zn(2+)</name>
        <dbReference type="ChEBI" id="CHEBI:29105"/>
        <note>catalytic</note>
    </ligand>
</feature>
<dbReference type="AlphaFoldDB" id="A0A9W8ZM37"/>
<dbReference type="EC" id="3.4.24.39" evidence="15"/>
<dbReference type="Gene3D" id="3.40.390.10">
    <property type="entry name" value="Collagenase (Catalytic Domain)"/>
    <property type="match status" value="1"/>
</dbReference>
<evidence type="ECO:0000256" key="4">
    <source>
        <dbReference type="ARBA" id="ARBA00022525"/>
    </source>
</evidence>
<keyword evidence="11 15" id="KW-0482">Metalloprotease</keyword>
<sequence length="351" mass="37199">MKVQALSLATLATMASAFSLDDSPLNVELEFTGNTAVKALIKNTGSEDLKLFKTGTFLDDTHVEKVEVFKAGKAEEKVAFDGIRLRVSTNNLDESSFQILAAGESIEASFDIAVAHDLSAGGDFDVLTEGAFAYANLNSTAIAGAVPFMSNKVLAAVNGEQAGKVRRDYLELAKRTIVQSDCTGTQRSATTTALSNCASLARTAASNAQSNNAKMTEYFKSTSTPTKSAVATVFNNIATQCGSTTSGNSRYYCSDILSACSGGVLAYTYPSTGQMVNCPLFFSGLTALSRQCHAQDQATTVLHEMTHLTQVKGTSDYGGYGYNFVRSLSASQNLNHADTYTLFAQALYAGC</sequence>
<evidence type="ECO:0000256" key="15">
    <source>
        <dbReference type="RuleBase" id="RU361126"/>
    </source>
</evidence>
<dbReference type="EMBL" id="JAPEVA010000003">
    <property type="protein sequence ID" value="KAJ4412344.1"/>
    <property type="molecule type" value="Genomic_DNA"/>
</dbReference>
<dbReference type="InterPro" id="IPR050414">
    <property type="entry name" value="Fungal_M35_metalloproteases"/>
</dbReference>
<evidence type="ECO:0000256" key="5">
    <source>
        <dbReference type="ARBA" id="ARBA00022670"/>
    </source>
</evidence>
<comment type="catalytic activity">
    <reaction evidence="1 15">
        <text>Preferential cleavage of bonds with hydrophobic residues in P1'. Also 3-Asn-|-Gln-4 and 8-Gly-|-Ser-9 bonds in insulin B chain.</text>
        <dbReference type="EC" id="3.4.24.39"/>
    </reaction>
</comment>
<gene>
    <name evidence="17" type="ORF">N0V91_000815</name>
</gene>
<dbReference type="CDD" id="cd11008">
    <property type="entry name" value="M35_deuterolysin_like"/>
    <property type="match status" value="1"/>
</dbReference>
<keyword evidence="18" id="KW-1185">Reference proteome</keyword>
<evidence type="ECO:0000256" key="6">
    <source>
        <dbReference type="ARBA" id="ARBA00022685"/>
    </source>
</evidence>
<dbReference type="InterPro" id="IPR001384">
    <property type="entry name" value="Peptidase_M35"/>
</dbReference>
<evidence type="ECO:0000313" key="17">
    <source>
        <dbReference type="EMBL" id="KAJ4412344.1"/>
    </source>
</evidence>
<name>A0A9W8ZM37_9PLEO</name>
<evidence type="ECO:0000256" key="11">
    <source>
        <dbReference type="ARBA" id="ARBA00023049"/>
    </source>
</evidence>
<dbReference type="PANTHER" id="PTHR37016">
    <property type="match status" value="1"/>
</dbReference>
<dbReference type="InterPro" id="IPR029463">
    <property type="entry name" value="Lys_MEP"/>
</dbReference>
<dbReference type="SUPFAM" id="SSF55486">
    <property type="entry name" value="Metalloproteases ('zincins'), catalytic domain"/>
    <property type="match status" value="1"/>
</dbReference>
<keyword evidence="12" id="KW-0865">Zymogen</keyword>
<evidence type="ECO:0000256" key="10">
    <source>
        <dbReference type="ARBA" id="ARBA00022833"/>
    </source>
</evidence>
<feature type="domain" description="Lysine-specific metallo-endopeptidase" evidence="16">
    <location>
        <begin position="206"/>
        <end position="345"/>
    </location>
</feature>
<dbReference type="PRINTS" id="PR00768">
    <property type="entry name" value="DEUTEROLYSIN"/>
</dbReference>
<protein>
    <recommendedName>
        <fullName evidence="15">Neutral protease 2</fullName>
        <ecNumber evidence="15">3.4.24.39</ecNumber>
    </recommendedName>
    <alternativeName>
        <fullName evidence="15">Deuterolysin</fullName>
    </alternativeName>
</protein>
<feature type="active site" evidence="13">
    <location>
        <position position="304"/>
    </location>
</feature>